<protein>
    <submittedName>
        <fullName evidence="2">Uncharacterized protein</fullName>
    </submittedName>
</protein>
<feature type="region of interest" description="Disordered" evidence="1">
    <location>
        <begin position="63"/>
        <end position="82"/>
    </location>
</feature>
<comment type="caution">
    <text evidence="2">The sequence shown here is derived from an EMBL/GenBank/DDBJ whole genome shotgun (WGS) entry which is preliminary data.</text>
</comment>
<dbReference type="AlphaFoldDB" id="A0A5B7DIX3"/>
<evidence type="ECO:0000313" key="2">
    <source>
        <dbReference type="EMBL" id="MPC21137.1"/>
    </source>
</evidence>
<dbReference type="EMBL" id="VSRR010000946">
    <property type="protein sequence ID" value="MPC21137.1"/>
    <property type="molecule type" value="Genomic_DNA"/>
</dbReference>
<evidence type="ECO:0000313" key="3">
    <source>
        <dbReference type="Proteomes" id="UP000324222"/>
    </source>
</evidence>
<proteinExistence type="predicted"/>
<gene>
    <name evidence="2" type="ORF">E2C01_014113</name>
</gene>
<dbReference type="Proteomes" id="UP000324222">
    <property type="component" value="Unassembled WGS sequence"/>
</dbReference>
<sequence length="169" mass="18170">MVYVPGHLSARQEEEEEEVTYFIGRLTSGHVGGQAAGCRQPRSAATVFLLRPLACSTPTKWGVKGRVGRPPGQSGRGGGRSGEWWREIARSERQPHLWRAAASLVACRGGTLASDAALRFKLRLSGLCVKNGHVLCPGPVIKVPGHVAARPRRGGCHEAIEATLSMKTR</sequence>
<name>A0A5B7DIX3_PORTR</name>
<accession>A0A5B7DIX3</accession>
<reference evidence="2 3" key="1">
    <citation type="submission" date="2019-05" db="EMBL/GenBank/DDBJ databases">
        <title>Another draft genome of Portunus trituberculatus and its Hox gene families provides insights of decapod evolution.</title>
        <authorList>
            <person name="Jeong J.-H."/>
            <person name="Song I."/>
            <person name="Kim S."/>
            <person name="Choi T."/>
            <person name="Kim D."/>
            <person name="Ryu S."/>
            <person name="Kim W."/>
        </authorList>
    </citation>
    <scope>NUCLEOTIDE SEQUENCE [LARGE SCALE GENOMIC DNA]</scope>
    <source>
        <tissue evidence="2">Muscle</tissue>
    </source>
</reference>
<organism evidence="2 3">
    <name type="scientific">Portunus trituberculatus</name>
    <name type="common">Swimming crab</name>
    <name type="synonym">Neptunus trituberculatus</name>
    <dbReference type="NCBI Taxonomy" id="210409"/>
    <lineage>
        <taxon>Eukaryota</taxon>
        <taxon>Metazoa</taxon>
        <taxon>Ecdysozoa</taxon>
        <taxon>Arthropoda</taxon>
        <taxon>Crustacea</taxon>
        <taxon>Multicrustacea</taxon>
        <taxon>Malacostraca</taxon>
        <taxon>Eumalacostraca</taxon>
        <taxon>Eucarida</taxon>
        <taxon>Decapoda</taxon>
        <taxon>Pleocyemata</taxon>
        <taxon>Brachyura</taxon>
        <taxon>Eubrachyura</taxon>
        <taxon>Portunoidea</taxon>
        <taxon>Portunidae</taxon>
        <taxon>Portuninae</taxon>
        <taxon>Portunus</taxon>
    </lineage>
</organism>
<evidence type="ECO:0000256" key="1">
    <source>
        <dbReference type="SAM" id="MobiDB-lite"/>
    </source>
</evidence>
<keyword evidence="3" id="KW-1185">Reference proteome</keyword>